<feature type="compositionally biased region" description="Basic residues" evidence="7">
    <location>
        <begin position="73"/>
        <end position="96"/>
    </location>
</feature>
<keyword evidence="5" id="KW-0539">Nucleus</keyword>
<evidence type="ECO:0000256" key="6">
    <source>
        <dbReference type="ARBA" id="ARBA00034666"/>
    </source>
</evidence>
<feature type="compositionally biased region" description="Low complexity" evidence="7">
    <location>
        <begin position="31"/>
        <end position="54"/>
    </location>
</feature>
<evidence type="ECO:0000256" key="5">
    <source>
        <dbReference type="ARBA" id="ARBA00023242"/>
    </source>
</evidence>
<organism evidence="8 9">
    <name type="scientific">Electrophorus electricus</name>
    <name type="common">Electric eel</name>
    <name type="synonym">Gymnotus electricus</name>
    <dbReference type="NCBI Taxonomy" id="8005"/>
    <lineage>
        <taxon>Eukaryota</taxon>
        <taxon>Metazoa</taxon>
        <taxon>Chordata</taxon>
        <taxon>Craniata</taxon>
        <taxon>Vertebrata</taxon>
        <taxon>Euteleostomi</taxon>
        <taxon>Actinopterygii</taxon>
        <taxon>Neopterygii</taxon>
        <taxon>Teleostei</taxon>
        <taxon>Ostariophysi</taxon>
        <taxon>Gymnotiformes</taxon>
        <taxon>Gymnotoidei</taxon>
        <taxon>Gymnotidae</taxon>
        <taxon>Electrophorus</taxon>
    </lineage>
</organism>
<dbReference type="Ensembl" id="ENSEEET00000028892.2">
    <property type="protein sequence ID" value="ENSEEEP00000028564.2"/>
    <property type="gene ID" value="ENSEEEG00000013721.2"/>
</dbReference>
<dbReference type="PANTHER" id="PTHR47622:SF1">
    <property type="entry name" value="ARGININE_SERINE-RICH PROTEIN 1"/>
    <property type="match status" value="1"/>
</dbReference>
<evidence type="ECO:0000256" key="7">
    <source>
        <dbReference type="SAM" id="MobiDB-lite"/>
    </source>
</evidence>
<evidence type="ECO:0000256" key="3">
    <source>
        <dbReference type="ARBA" id="ARBA00018147"/>
    </source>
</evidence>
<reference evidence="8" key="4">
    <citation type="submission" date="2025-08" db="UniProtKB">
        <authorList>
            <consortium name="Ensembl"/>
        </authorList>
    </citation>
    <scope>IDENTIFICATION</scope>
</reference>
<comment type="function">
    <text evidence="6">Probably acts as a spliceosomal factor that contributes to spliceosome assembly and regulates the isoform switching of proteins such as PARP6.</text>
</comment>
<name>A0A4W4FWR6_ELEEL</name>
<dbReference type="PANTHER" id="PTHR47622">
    <property type="entry name" value="ARGININE/SERINE-RICH PROTEIN 1"/>
    <property type="match status" value="1"/>
</dbReference>
<dbReference type="OMA" id="GSAGQWI"/>
<sequence length="309" mass="34706">MKSEASQAQHVCLTEGMQLIFDQVATATPNSSGSRSRSSSSDSSYTSSESSCSSHRSHHRQPRHRSSSSSSRTRSRSHPRCHRASGRSCSRHRCRAQSRSYSPSPDCPSHGRYRRRSPSSTHSSRQRRSQRRSRSRSSSYRRGTHGFVGRYRCRFSPSSRKSYRDYRKRSRSPEYSAVRLSQKEKIDLLNIAKENAAKVLGVRPVELPASISSVQQKPDCTIDDGVRADSQPMKRQDGDKTNEDDSHAPRTSPIRKPIAFSINNMVAKPSSSQPFHATESKVTSRADSVGNRKPYGHWVPVKKTSPNKS</sequence>
<dbReference type="STRING" id="8005.ENSEEEP00000028564"/>
<feature type="compositionally biased region" description="Polar residues" evidence="7">
    <location>
        <begin position="261"/>
        <end position="277"/>
    </location>
</feature>
<feature type="region of interest" description="Disordered" evidence="7">
    <location>
        <begin position="209"/>
        <end position="309"/>
    </location>
</feature>
<feature type="region of interest" description="Disordered" evidence="7">
    <location>
        <begin position="158"/>
        <end position="177"/>
    </location>
</feature>
<dbReference type="RefSeq" id="XP_026885013.2">
    <property type="nucleotide sequence ID" value="XM_027029212.2"/>
</dbReference>
<dbReference type="GeneTree" id="ENSGT00730000112145"/>
<proteinExistence type="inferred from homology"/>
<evidence type="ECO:0000313" key="9">
    <source>
        <dbReference type="Proteomes" id="UP000314983"/>
    </source>
</evidence>
<feature type="compositionally biased region" description="Basic residues" evidence="7">
    <location>
        <begin position="55"/>
        <end position="66"/>
    </location>
</feature>
<gene>
    <name evidence="8" type="primary">RSRP1</name>
</gene>
<evidence type="ECO:0000313" key="8">
    <source>
        <dbReference type="Ensembl" id="ENSEEEP00000028564.2"/>
    </source>
</evidence>
<dbReference type="InterPro" id="IPR029656">
    <property type="entry name" value="RSRP1"/>
</dbReference>
<accession>A0A4W4FWR6</accession>
<dbReference type="GO" id="GO:0005634">
    <property type="term" value="C:nucleus"/>
    <property type="evidence" value="ECO:0007669"/>
    <property type="project" value="UniProtKB-SubCell"/>
</dbReference>
<reference evidence="9" key="1">
    <citation type="journal article" date="2014" name="Science">
        <title>Nonhuman genetics. Genomic basis for the convergent evolution of electric organs.</title>
        <authorList>
            <person name="Gallant J.R."/>
            <person name="Traeger L.L."/>
            <person name="Volkening J.D."/>
            <person name="Moffett H."/>
            <person name="Chen P.H."/>
            <person name="Novina C.D."/>
            <person name="Phillips G.N.Jr."/>
            <person name="Anand R."/>
            <person name="Wells G.B."/>
            <person name="Pinch M."/>
            <person name="Guth R."/>
            <person name="Unguez G.A."/>
            <person name="Albert J.S."/>
            <person name="Zakon H.H."/>
            <person name="Samanta M.P."/>
            <person name="Sussman M.R."/>
        </authorList>
    </citation>
    <scope>NUCLEOTIDE SEQUENCE [LARGE SCALE GENOMIC DNA]</scope>
</reference>
<reference evidence="8" key="3">
    <citation type="submission" date="2020-05" db="EMBL/GenBank/DDBJ databases">
        <title>Electrophorus electricus (electric eel) genome, fEleEle1, primary haplotype.</title>
        <authorList>
            <person name="Myers G."/>
            <person name="Meyer A."/>
            <person name="Fedrigo O."/>
            <person name="Formenti G."/>
            <person name="Rhie A."/>
            <person name="Tracey A."/>
            <person name="Sims Y."/>
            <person name="Jarvis E.D."/>
        </authorList>
    </citation>
    <scope>NUCLEOTIDE SEQUENCE [LARGE SCALE GENOMIC DNA]</scope>
</reference>
<evidence type="ECO:0000256" key="1">
    <source>
        <dbReference type="ARBA" id="ARBA00004123"/>
    </source>
</evidence>
<dbReference type="AlphaFoldDB" id="A0A4W4FWR6"/>
<comment type="similarity">
    <text evidence="2">Belongs to the RSRP family.</text>
</comment>
<keyword evidence="4" id="KW-0597">Phosphoprotein</keyword>
<keyword evidence="9" id="KW-1185">Reference proteome</keyword>
<evidence type="ECO:0000256" key="4">
    <source>
        <dbReference type="ARBA" id="ARBA00022553"/>
    </source>
</evidence>
<evidence type="ECO:0000256" key="2">
    <source>
        <dbReference type="ARBA" id="ARBA00009534"/>
    </source>
</evidence>
<feature type="compositionally biased region" description="Basic and acidic residues" evidence="7">
    <location>
        <begin position="224"/>
        <end position="248"/>
    </location>
</feature>
<reference evidence="9" key="2">
    <citation type="journal article" date="2017" name="Sci. Adv.">
        <title>A tail of two voltages: Proteomic comparison of the three electric organs of the electric eel.</title>
        <authorList>
            <person name="Traeger L.L."/>
            <person name="Sabat G."/>
            <person name="Barrett-Wilt G.A."/>
            <person name="Wells G.B."/>
            <person name="Sussman M.R."/>
        </authorList>
    </citation>
    <scope>NUCLEOTIDE SEQUENCE [LARGE SCALE GENOMIC DNA]</scope>
</reference>
<dbReference type="Pfam" id="PF17069">
    <property type="entry name" value="RSRP"/>
    <property type="match status" value="1"/>
</dbReference>
<feature type="compositionally biased region" description="Basic residues" evidence="7">
    <location>
        <begin position="124"/>
        <end position="135"/>
    </location>
</feature>
<dbReference type="Proteomes" id="UP000314983">
    <property type="component" value="Chromosome 11"/>
</dbReference>
<dbReference type="GeneID" id="113589512"/>
<reference evidence="8" key="5">
    <citation type="submission" date="2025-09" db="UniProtKB">
        <authorList>
            <consortium name="Ensembl"/>
        </authorList>
    </citation>
    <scope>IDENTIFICATION</scope>
</reference>
<feature type="region of interest" description="Disordered" evidence="7">
    <location>
        <begin position="24"/>
        <end position="145"/>
    </location>
</feature>
<protein>
    <recommendedName>
        <fullName evidence="3">Arginine/serine-rich protein 1</fullName>
    </recommendedName>
</protein>
<comment type="subcellular location">
    <subcellularLocation>
        <location evidence="1">Nucleus</location>
    </subcellularLocation>
</comment>